<organism evidence="6 7">
    <name type="scientific">Naegleria lovaniensis</name>
    <name type="common">Amoeba</name>
    <dbReference type="NCBI Taxonomy" id="51637"/>
    <lineage>
        <taxon>Eukaryota</taxon>
        <taxon>Discoba</taxon>
        <taxon>Heterolobosea</taxon>
        <taxon>Tetramitia</taxon>
        <taxon>Eutetramitia</taxon>
        <taxon>Vahlkampfiidae</taxon>
        <taxon>Naegleria</taxon>
    </lineage>
</organism>
<dbReference type="PANTHER" id="PTHR23115">
    <property type="entry name" value="TRANSLATION FACTOR"/>
    <property type="match status" value="1"/>
</dbReference>
<comment type="caution">
    <text evidence="6">The sequence shown here is derived from an EMBL/GenBank/DDBJ whole genome shotgun (WGS) entry which is preliminary data.</text>
</comment>
<proteinExistence type="inferred from homology"/>
<dbReference type="AlphaFoldDB" id="A0AA88GNA1"/>
<dbReference type="InterPro" id="IPR027417">
    <property type="entry name" value="P-loop_NTPase"/>
</dbReference>
<dbReference type="Gene3D" id="2.40.30.10">
    <property type="entry name" value="Translation factors"/>
    <property type="match status" value="2"/>
</dbReference>
<evidence type="ECO:0000256" key="3">
    <source>
        <dbReference type="ARBA" id="ARBA00023134"/>
    </source>
</evidence>
<dbReference type="InterPro" id="IPR054696">
    <property type="entry name" value="GTP-eEF1A_C"/>
</dbReference>
<comment type="similarity">
    <text evidence="1">Belongs to the TRAFAC class translation factor GTPase superfamily. Classic translation factor GTPase family. EF-Tu/EF-1A subfamily.</text>
</comment>
<feature type="domain" description="Tr-type G" evidence="4">
    <location>
        <begin position="63"/>
        <end position="272"/>
    </location>
</feature>
<dbReference type="SUPFAM" id="SSF50447">
    <property type="entry name" value="Translation proteins"/>
    <property type="match status" value="1"/>
</dbReference>
<dbReference type="InterPro" id="IPR009000">
    <property type="entry name" value="Transl_B-barrel_sf"/>
</dbReference>
<keyword evidence="7" id="KW-1185">Reference proteome</keyword>
<dbReference type="Gene3D" id="3.40.50.300">
    <property type="entry name" value="P-loop containing nucleotide triphosphate hydrolases"/>
    <property type="match status" value="1"/>
</dbReference>
<dbReference type="GO" id="GO:0003924">
    <property type="term" value="F:GTPase activity"/>
    <property type="evidence" value="ECO:0007669"/>
    <property type="project" value="InterPro"/>
</dbReference>
<accession>A0AA88GNA1</accession>
<dbReference type="RefSeq" id="XP_044549209.1">
    <property type="nucleotide sequence ID" value="XM_044693815.1"/>
</dbReference>
<dbReference type="InterPro" id="IPR000795">
    <property type="entry name" value="T_Tr_GTP-bd_dom"/>
</dbReference>
<evidence type="ECO:0000313" key="6">
    <source>
        <dbReference type="EMBL" id="KAG2383530.1"/>
    </source>
</evidence>
<dbReference type="EMBL" id="PYSW02000020">
    <property type="protein sequence ID" value="KAG2383530.1"/>
    <property type="molecule type" value="Genomic_DNA"/>
</dbReference>
<keyword evidence="3" id="KW-0342">GTP-binding</keyword>
<protein>
    <submittedName>
        <fullName evidence="6">Uncharacterized protein</fullName>
    </submittedName>
</protein>
<dbReference type="GeneID" id="68096656"/>
<evidence type="ECO:0000259" key="4">
    <source>
        <dbReference type="Pfam" id="PF00009"/>
    </source>
</evidence>
<dbReference type="SUPFAM" id="SSF50465">
    <property type="entry name" value="EF-Tu/eEF-1alpha/eIF2-gamma C-terminal domain"/>
    <property type="match status" value="1"/>
</dbReference>
<evidence type="ECO:0000259" key="5">
    <source>
        <dbReference type="Pfam" id="PF22594"/>
    </source>
</evidence>
<evidence type="ECO:0000313" key="7">
    <source>
        <dbReference type="Proteomes" id="UP000816034"/>
    </source>
</evidence>
<evidence type="ECO:0000256" key="2">
    <source>
        <dbReference type="ARBA" id="ARBA00022741"/>
    </source>
</evidence>
<dbReference type="CDD" id="cd01342">
    <property type="entry name" value="Translation_Factor_II_like"/>
    <property type="match status" value="1"/>
</dbReference>
<keyword evidence="2" id="KW-0547">Nucleotide-binding</keyword>
<dbReference type="GO" id="GO:0005525">
    <property type="term" value="F:GTP binding"/>
    <property type="evidence" value="ECO:0007669"/>
    <property type="project" value="UniProtKB-KW"/>
</dbReference>
<evidence type="ECO:0000256" key="1">
    <source>
        <dbReference type="ARBA" id="ARBA00007249"/>
    </source>
</evidence>
<gene>
    <name evidence="6" type="ORF">C9374_004201</name>
</gene>
<dbReference type="Proteomes" id="UP000816034">
    <property type="component" value="Unassembled WGS sequence"/>
</dbReference>
<dbReference type="InterPro" id="IPR050100">
    <property type="entry name" value="TRAFAC_GTPase_members"/>
</dbReference>
<dbReference type="SUPFAM" id="SSF52540">
    <property type="entry name" value="P-loop containing nucleoside triphosphate hydrolases"/>
    <property type="match status" value="1"/>
</dbReference>
<dbReference type="InterPro" id="IPR009001">
    <property type="entry name" value="Transl_elong_EF1A/Init_IF2_C"/>
</dbReference>
<sequence length="501" mass="57440">MNRLQARVCPLIKTTTTSPFLLQYMSIHIFRMQHEYSFSSIKPSFIPNISYSQHSIFNQRKKQSLNVVFVGNSGSGITTLLGYLTFICGGMDWKSIEPMWFGMGIARDTDQSPYRYLIDSPQDCHTKELHTIRLETKHFILNCISVPTQRKYEKLLLRGMFRADVAVIVVNINDAQLVRREWKFTDQIMALKSCGVVQSIVCVNMLDKNPSEDLFTHTASEILQIMKKQNMNIADTKVIACSALNGFGIVENINTEWNWYKGETLIEALDALKPHERPVWHPLRMVVEKVRHVKQGQRHEQLILTGRVICGVLRVGMKLCFSDKSLYFLNAPPPRIVSIQCFGQECEEAFPGDFVGILLETHDSNSNNTLLLSHIRRGTVVSDRSAEHQALQVKSFQAQVIVVHCPNRIRAGFTPLLHNQESRIPCKIDRIIAKLNRYTNALIESDPKYIQQYECFSAEFIPQQPIHLQTFTECAPFGRLVFCDQNCMWMAGVVRSVEYFE</sequence>
<dbReference type="Pfam" id="PF00009">
    <property type="entry name" value="GTP_EFTU"/>
    <property type="match status" value="1"/>
</dbReference>
<dbReference type="Pfam" id="PF22594">
    <property type="entry name" value="GTP-eEF1A_C"/>
    <property type="match status" value="1"/>
</dbReference>
<feature type="domain" description="GTP-eEF1A C-terminal" evidence="5">
    <location>
        <begin position="395"/>
        <end position="494"/>
    </location>
</feature>
<name>A0AA88GNA1_NAELO</name>
<reference evidence="6 7" key="1">
    <citation type="journal article" date="2018" name="BMC Genomics">
        <title>The genome of Naegleria lovaniensis, the basis for a comparative approach to unravel pathogenicity factors of the human pathogenic amoeba N. fowleri.</title>
        <authorList>
            <person name="Liechti N."/>
            <person name="Schurch N."/>
            <person name="Bruggmann R."/>
            <person name="Wittwer M."/>
        </authorList>
    </citation>
    <scope>NUCLEOTIDE SEQUENCE [LARGE SCALE GENOMIC DNA]</scope>
    <source>
        <strain evidence="6 7">ATCC 30569</strain>
    </source>
</reference>